<comment type="caution">
    <text evidence="1">The sequence shown here is derived from an EMBL/GenBank/DDBJ whole genome shotgun (WGS) entry which is preliminary data.</text>
</comment>
<organism evidence="1 2">
    <name type="scientific">Paenibacillus residui</name>
    <dbReference type="NCBI Taxonomy" id="629724"/>
    <lineage>
        <taxon>Bacteria</taxon>
        <taxon>Bacillati</taxon>
        <taxon>Bacillota</taxon>
        <taxon>Bacilli</taxon>
        <taxon>Bacillales</taxon>
        <taxon>Paenibacillaceae</taxon>
        <taxon>Paenibacillus</taxon>
    </lineage>
</organism>
<keyword evidence="2" id="KW-1185">Reference proteome</keyword>
<proteinExistence type="predicted"/>
<sequence length="170" mass="19331">MDTNHQPTICPWCQSEIVWDPEIGPEDECPYCFNELKDYRSITLTLGDDEDEAGEEEAAGPADEEAPVWEDWEEDTARDLYAENVESCIDRQEEAPECSHCRELMLYSGVYTVTGPQFTPALPAGWTSGFLSAPFQMNIYLCPSCFKTEMFLSESDRLSVIKAFREKESD</sequence>
<gene>
    <name evidence="1" type="ORF">ACFQ03_24785</name>
</gene>
<protein>
    <submittedName>
        <fullName evidence="1">Uncharacterized protein</fullName>
    </submittedName>
</protein>
<dbReference type="RefSeq" id="WP_144939969.1">
    <property type="nucleotide sequence ID" value="NZ_JBHTIU010000107.1"/>
</dbReference>
<reference evidence="2" key="1">
    <citation type="journal article" date="2019" name="Int. J. Syst. Evol. Microbiol.">
        <title>The Global Catalogue of Microorganisms (GCM) 10K type strain sequencing project: providing services to taxonomists for standard genome sequencing and annotation.</title>
        <authorList>
            <consortium name="The Broad Institute Genomics Platform"/>
            <consortium name="The Broad Institute Genome Sequencing Center for Infectious Disease"/>
            <person name="Wu L."/>
            <person name="Ma J."/>
        </authorList>
    </citation>
    <scope>NUCLEOTIDE SEQUENCE [LARGE SCALE GENOMIC DNA]</scope>
    <source>
        <strain evidence="2">CCUG 57263</strain>
    </source>
</reference>
<dbReference type="EMBL" id="JBHTIU010000107">
    <property type="protein sequence ID" value="MFD0872342.1"/>
    <property type="molecule type" value="Genomic_DNA"/>
</dbReference>
<evidence type="ECO:0000313" key="2">
    <source>
        <dbReference type="Proteomes" id="UP001597120"/>
    </source>
</evidence>
<accession>A0ABW3DIV2</accession>
<dbReference type="Proteomes" id="UP001597120">
    <property type="component" value="Unassembled WGS sequence"/>
</dbReference>
<name>A0ABW3DIV2_9BACL</name>
<evidence type="ECO:0000313" key="1">
    <source>
        <dbReference type="EMBL" id="MFD0872342.1"/>
    </source>
</evidence>